<dbReference type="InterPro" id="IPR027417">
    <property type="entry name" value="P-loop_NTPase"/>
</dbReference>
<dbReference type="AlphaFoldDB" id="A0A7X9IKI4"/>
<dbReference type="InterPro" id="IPR025202">
    <property type="entry name" value="PLD-like_dom"/>
</dbReference>
<keyword evidence="2" id="KW-0175">Coiled coil</keyword>
<dbReference type="Pfam" id="PF13091">
    <property type="entry name" value="PLDc_2"/>
    <property type="match status" value="1"/>
</dbReference>
<dbReference type="SMART" id="SM00487">
    <property type="entry name" value="DEXDc"/>
    <property type="match status" value="1"/>
</dbReference>
<keyword evidence="5" id="KW-0067">ATP-binding</keyword>
<dbReference type="PROSITE" id="PS51192">
    <property type="entry name" value="HELICASE_ATP_BIND_1"/>
    <property type="match status" value="1"/>
</dbReference>
<keyword evidence="1" id="KW-0378">Hydrolase</keyword>
<keyword evidence="5" id="KW-0547">Nucleotide-binding</keyword>
<dbReference type="CDD" id="cd18793">
    <property type="entry name" value="SF2_C_SNF"/>
    <property type="match status" value="1"/>
</dbReference>
<dbReference type="InterPro" id="IPR014001">
    <property type="entry name" value="Helicase_ATP-bd"/>
</dbReference>
<evidence type="ECO:0000259" key="3">
    <source>
        <dbReference type="PROSITE" id="PS51192"/>
    </source>
</evidence>
<feature type="domain" description="Helicase C-terminal" evidence="4">
    <location>
        <begin position="699"/>
        <end position="872"/>
    </location>
</feature>
<dbReference type="GO" id="GO:0004386">
    <property type="term" value="F:helicase activity"/>
    <property type="evidence" value="ECO:0007669"/>
    <property type="project" value="UniProtKB-KW"/>
</dbReference>
<dbReference type="Gene3D" id="3.40.50.300">
    <property type="entry name" value="P-loop containing nucleotide triphosphate hydrolases"/>
    <property type="match status" value="1"/>
</dbReference>
<reference evidence="5 6" key="1">
    <citation type="journal article" date="2020" name="Biotechnol. Biofuels">
        <title>New insights from the biogas microbiome by comprehensive genome-resolved metagenomics of nearly 1600 species originating from multiple anaerobic digesters.</title>
        <authorList>
            <person name="Campanaro S."/>
            <person name="Treu L."/>
            <person name="Rodriguez-R L.M."/>
            <person name="Kovalovszki A."/>
            <person name="Ziels R.M."/>
            <person name="Maus I."/>
            <person name="Zhu X."/>
            <person name="Kougias P.G."/>
            <person name="Basile A."/>
            <person name="Luo G."/>
            <person name="Schluter A."/>
            <person name="Konstantinidis K.T."/>
            <person name="Angelidaki I."/>
        </authorList>
    </citation>
    <scope>NUCLEOTIDE SEQUENCE [LARGE SCALE GENOMIC DNA]</scope>
    <source>
        <strain evidence="5">AS27yjCOA_65</strain>
    </source>
</reference>
<organism evidence="5 6">
    <name type="scientific">SAR324 cluster bacterium</name>
    <dbReference type="NCBI Taxonomy" id="2024889"/>
    <lineage>
        <taxon>Bacteria</taxon>
        <taxon>Deltaproteobacteria</taxon>
        <taxon>SAR324 cluster</taxon>
    </lineage>
</organism>
<dbReference type="PANTHER" id="PTHR45766:SF6">
    <property type="entry name" value="SWI_SNF-RELATED MATRIX-ASSOCIATED ACTIN-DEPENDENT REGULATOR OF CHROMATIN SUBFAMILY A-LIKE PROTEIN 1"/>
    <property type="match status" value="1"/>
</dbReference>
<dbReference type="EMBL" id="JAAZON010000367">
    <property type="protein sequence ID" value="NMC63149.1"/>
    <property type="molecule type" value="Genomic_DNA"/>
</dbReference>
<dbReference type="Gene3D" id="3.40.50.10810">
    <property type="entry name" value="Tandem AAA-ATPase domain"/>
    <property type="match status" value="2"/>
</dbReference>
<dbReference type="Proteomes" id="UP000524246">
    <property type="component" value="Unassembled WGS sequence"/>
</dbReference>
<comment type="caution">
    <text evidence="5">The sequence shown here is derived from an EMBL/GenBank/DDBJ whole genome shotgun (WGS) entry which is preliminary data.</text>
</comment>
<protein>
    <submittedName>
        <fullName evidence="5">Helicase</fullName>
    </submittedName>
</protein>
<proteinExistence type="predicted"/>
<dbReference type="InterPro" id="IPR001650">
    <property type="entry name" value="Helicase_C-like"/>
</dbReference>
<dbReference type="SUPFAM" id="SSF56024">
    <property type="entry name" value="Phospholipase D/nuclease"/>
    <property type="match status" value="1"/>
</dbReference>
<dbReference type="PROSITE" id="PS51194">
    <property type="entry name" value="HELICASE_CTER"/>
    <property type="match status" value="1"/>
</dbReference>
<dbReference type="InterPro" id="IPR000330">
    <property type="entry name" value="SNF2_N"/>
</dbReference>
<dbReference type="Gene3D" id="3.30.870.10">
    <property type="entry name" value="Endonuclease Chain A"/>
    <property type="match status" value="1"/>
</dbReference>
<gene>
    <name evidence="5" type="ORF">GYA55_08265</name>
</gene>
<evidence type="ECO:0000313" key="5">
    <source>
        <dbReference type="EMBL" id="NMC63149.1"/>
    </source>
</evidence>
<evidence type="ECO:0000313" key="6">
    <source>
        <dbReference type="Proteomes" id="UP000524246"/>
    </source>
</evidence>
<dbReference type="InterPro" id="IPR049730">
    <property type="entry name" value="SNF2/RAD54-like_C"/>
</dbReference>
<accession>A0A7X9IKI4</accession>
<dbReference type="SMART" id="SM00490">
    <property type="entry name" value="HELICc"/>
    <property type="match status" value="1"/>
</dbReference>
<feature type="domain" description="Helicase ATP-binding" evidence="3">
    <location>
        <begin position="279"/>
        <end position="417"/>
    </location>
</feature>
<dbReference type="Pfam" id="PF00176">
    <property type="entry name" value="SNF2-rel_dom"/>
    <property type="match status" value="1"/>
</dbReference>
<evidence type="ECO:0000259" key="4">
    <source>
        <dbReference type="PROSITE" id="PS51194"/>
    </source>
</evidence>
<feature type="coiled-coil region" evidence="2">
    <location>
        <begin position="425"/>
        <end position="452"/>
    </location>
</feature>
<keyword evidence="5" id="KW-0347">Helicase</keyword>
<evidence type="ECO:0000256" key="1">
    <source>
        <dbReference type="ARBA" id="ARBA00022801"/>
    </source>
</evidence>
<dbReference type="InterPro" id="IPR038718">
    <property type="entry name" value="SNF2-like_sf"/>
</dbReference>
<sequence>MALIDNKNQTLQEALKNALQTADSVDIAVGFFYFSGFQALFEQLKDKKIRILVGLEVDPQLIPKIVQQSKEGDIDLSKWQSRDNTNSRTVRKLNYVDAFVGFMNDSDIFDSDQSNEVFDLYIEKLKNGTLEIRKTVSDYHGKFYLVHNKSEASQSGDFPGTMFMGSSNLTYRGLIGQGELNDSSREKSKFTEYQSEFERMWSDSQSIAIADINTKDDFIKTIKPRIWKYAVPDPYDIYIRILHELFHQTEVNSLQTPKVITKGLYNDLEYQIDAIKMVIDKLKKYDGAILADVVGLGKSIISAAVAHNMDMRTVIISPPHLIPQWDDYKEQFGIRGSKVFSSGKINEVYDRYKDSREPILFVLDEAHRYRNEDTNDYKLLHQVCRGNPDNKVLLLTATPFNNDPKDVFALLKLFQTPGQSTMRSVDNLSLRYRELIQRYKKLRRDMARDLNADEVDKEAKEIAIEQRRLIEPILIRRSRLDLKYITRYREDLAAQGVDFSEVKGPNLLEYDLGDLYDLYIETLGLITKPENQGFIGARYKPTASEYMSDESRKKFIEKYKEEFEDVEDIRIAQSNLAQFMRRLLVMRFESSRDAFRSTLEKMIESNEKIENWWNELGSVPIMKKGQFPDPKDYDLEDGEEGDSLSQDLELLRSKKGFLEIEKSLLNPRFIEDVRHDTELLKSIHRQWYSNSNYADLDPKLDELVSKLKGFLSENPDRKIVIFSSYKDTVDYLHRELQKRGFDRVTRYTAAEGTDTYKKVIKANFDASYPQELQEDDYDVLLATDALSEGFNLHRAGIVINYDIPYNPTRVIQRVGRINRINKKVFDYLYVYNCFPTAVGEEETRLKSISTLKIKLINAVVGSDTRTLTNDEELTSFFKDEFDKAKQQDEQLSWDAPHREAYEKALKTTDMDKIHSLPRRSRIKRSDTGKQGVIVFGKKGSNSIFTYGVDQVEADVVAAESALSYFQAKPEDKGESVGDDFIMAFNTAKEKLFGKHELPKIQGRRAKAIHVLKVIADEIPTTRDYCEDIISIIKTLDDLSDGSLKDISRLDLRNVEKAYQQLLEIVPETYIRNMLTRAGRTEGEEELLLFAEQLV</sequence>
<dbReference type="SUPFAM" id="SSF52540">
    <property type="entry name" value="P-loop containing nucleoside triphosphate hydrolases"/>
    <property type="match status" value="1"/>
</dbReference>
<dbReference type="Pfam" id="PF00271">
    <property type="entry name" value="Helicase_C"/>
    <property type="match status" value="1"/>
</dbReference>
<dbReference type="GO" id="GO:0016787">
    <property type="term" value="F:hydrolase activity"/>
    <property type="evidence" value="ECO:0007669"/>
    <property type="project" value="UniProtKB-KW"/>
</dbReference>
<name>A0A7X9IKI4_9DELT</name>
<evidence type="ECO:0000256" key="2">
    <source>
        <dbReference type="SAM" id="Coils"/>
    </source>
</evidence>
<dbReference type="GO" id="GO:0005524">
    <property type="term" value="F:ATP binding"/>
    <property type="evidence" value="ECO:0007669"/>
    <property type="project" value="InterPro"/>
</dbReference>
<dbReference type="PANTHER" id="PTHR45766">
    <property type="entry name" value="DNA ANNEALING HELICASE AND ENDONUCLEASE ZRANB3 FAMILY MEMBER"/>
    <property type="match status" value="1"/>
</dbReference>